<comment type="caution">
    <text evidence="2">The sequence shown here is derived from an EMBL/GenBank/DDBJ whole genome shotgun (WGS) entry which is preliminary data.</text>
</comment>
<dbReference type="AlphaFoldDB" id="A0A8J6B160"/>
<reference evidence="2" key="1">
    <citation type="submission" date="2021-05" db="EMBL/GenBank/DDBJ databases">
        <title>A free-living protist that lacks canonical eukaryotic 1 DNA replication and segregation systems.</title>
        <authorList>
            <person name="Salas-Leiva D.E."/>
            <person name="Tromer E.C."/>
            <person name="Curtis B.A."/>
            <person name="Jerlstrom-Hultqvist J."/>
            <person name="Kolisko M."/>
            <person name="Yi Z."/>
            <person name="Salas-Leiva J.S."/>
            <person name="Gallot-Lavallee L."/>
            <person name="Kops G.J.P.L."/>
            <person name="Archibald J.M."/>
            <person name="Simpson A.G.B."/>
            <person name="Roger A.J."/>
        </authorList>
    </citation>
    <scope>NUCLEOTIDE SEQUENCE</scope>
    <source>
        <strain evidence="2">BICM</strain>
    </source>
</reference>
<feature type="compositionally biased region" description="Polar residues" evidence="1">
    <location>
        <begin position="78"/>
        <end position="90"/>
    </location>
</feature>
<evidence type="ECO:0000313" key="2">
    <source>
        <dbReference type="EMBL" id="KAG9390734.1"/>
    </source>
</evidence>
<evidence type="ECO:0000313" key="3">
    <source>
        <dbReference type="Proteomes" id="UP000717585"/>
    </source>
</evidence>
<accession>A0A8J6B160</accession>
<protein>
    <submittedName>
        <fullName evidence="2">Uncharacterized protein</fullName>
    </submittedName>
</protein>
<feature type="region of interest" description="Disordered" evidence="1">
    <location>
        <begin position="1"/>
        <end position="32"/>
    </location>
</feature>
<name>A0A8J6B160_9EUKA</name>
<evidence type="ECO:0000256" key="1">
    <source>
        <dbReference type="SAM" id="MobiDB-lite"/>
    </source>
</evidence>
<keyword evidence="3" id="KW-1185">Reference proteome</keyword>
<feature type="compositionally biased region" description="Polar residues" evidence="1">
    <location>
        <begin position="1"/>
        <end position="10"/>
    </location>
</feature>
<organism evidence="2 3">
    <name type="scientific">Carpediemonas membranifera</name>
    <dbReference type="NCBI Taxonomy" id="201153"/>
    <lineage>
        <taxon>Eukaryota</taxon>
        <taxon>Metamonada</taxon>
        <taxon>Carpediemonas-like organisms</taxon>
        <taxon>Carpediemonas</taxon>
    </lineage>
</organism>
<feature type="compositionally biased region" description="Basic residues" evidence="1">
    <location>
        <begin position="63"/>
        <end position="77"/>
    </location>
</feature>
<dbReference type="Proteomes" id="UP000717585">
    <property type="component" value="Unassembled WGS sequence"/>
</dbReference>
<gene>
    <name evidence="2" type="ORF">J8273_6987</name>
</gene>
<dbReference type="EMBL" id="JAHDYR010000062">
    <property type="protein sequence ID" value="KAG9390734.1"/>
    <property type="molecule type" value="Genomic_DNA"/>
</dbReference>
<feature type="region of interest" description="Disordered" evidence="1">
    <location>
        <begin position="45"/>
        <end position="112"/>
    </location>
</feature>
<proteinExistence type="predicted"/>
<feature type="compositionally biased region" description="Polar residues" evidence="1">
    <location>
        <begin position="101"/>
        <end position="112"/>
    </location>
</feature>
<sequence length="244" mass="26183">MSTSLTTTSPAAELPPKRPKRQRTPKSAQTDVTELLEDLVLESDVIDTDDDGTYTPKTQSARTRNRNKLRGRTKGRRSSSAGLSTKTSPITGILRNKGRRSSLSLTKQPNAPVFPSTQSIQFGALNDENAGVAALHHIPSSLAEDLMADDAHASAFSLPDVGRLGSLPETDGCPFLPALALTESNGSLGWDCIDDPLFDSELSTMSPESQCDISFAVQQSGLEVDLGPKRGISMSSIELEMIRK</sequence>